<comment type="similarity">
    <text evidence="2">Belongs to the ODC antizyme family.</text>
</comment>
<reference evidence="7" key="1">
    <citation type="submission" date="2022-07" db="EMBL/GenBank/DDBJ databases">
        <title>Genome Sequence of Physisporinus lineatus.</title>
        <authorList>
            <person name="Buettner E."/>
        </authorList>
    </citation>
    <scope>NUCLEOTIDE SEQUENCE</scope>
    <source>
        <strain evidence="7">VT162</strain>
    </source>
</reference>
<feature type="compositionally biased region" description="Low complexity" evidence="6">
    <location>
        <begin position="67"/>
        <end position="88"/>
    </location>
</feature>
<comment type="caution">
    <text evidence="7">The sequence shown here is derived from an EMBL/GenBank/DDBJ whole genome shotgun (WGS) entry which is preliminary data.</text>
</comment>
<dbReference type="SUPFAM" id="SSF55729">
    <property type="entry name" value="Acyl-CoA N-acyltransferases (Nat)"/>
    <property type="match status" value="1"/>
</dbReference>
<dbReference type="GO" id="GO:0045732">
    <property type="term" value="P:positive regulation of protein catabolic process"/>
    <property type="evidence" value="ECO:0007669"/>
    <property type="project" value="TreeGrafter"/>
</dbReference>
<feature type="region of interest" description="Disordered" evidence="6">
    <location>
        <begin position="46"/>
        <end position="113"/>
    </location>
</feature>
<comment type="subunit">
    <text evidence="3">Interacts with ODC and thereby sterically blocks ODC homodimerization.</text>
</comment>
<dbReference type="PANTHER" id="PTHR10279:SF10">
    <property type="entry name" value="ORNITHINE DECARBOXYLASE ANTIZYME"/>
    <property type="match status" value="1"/>
</dbReference>
<evidence type="ECO:0000256" key="1">
    <source>
        <dbReference type="ARBA" id="ARBA00002307"/>
    </source>
</evidence>
<evidence type="ECO:0000256" key="2">
    <source>
        <dbReference type="ARBA" id="ARBA00008796"/>
    </source>
</evidence>
<dbReference type="GO" id="GO:0008073">
    <property type="term" value="F:ornithine decarboxylase inhibitor activity"/>
    <property type="evidence" value="ECO:0007669"/>
    <property type="project" value="InterPro"/>
</dbReference>
<evidence type="ECO:0000256" key="4">
    <source>
        <dbReference type="ARBA" id="ARBA00017712"/>
    </source>
</evidence>
<evidence type="ECO:0000313" key="8">
    <source>
        <dbReference type="Proteomes" id="UP001212997"/>
    </source>
</evidence>
<keyword evidence="8" id="KW-1185">Reference proteome</keyword>
<dbReference type="PANTHER" id="PTHR10279">
    <property type="entry name" value="ORNITHINE DECARBOXYLASE ANTIZYME"/>
    <property type="match status" value="1"/>
</dbReference>
<proteinExistence type="inferred from homology"/>
<comment type="function">
    <text evidence="1">Ornithine decarboxylase (ODC) antizyme protein that negatively regulates ODC activity and intracellular polyamine biosynthesis in response to increased intracellular polyamine levels. Binds to ODC monomers, inhibiting the assembly of the functional ODC homodimer, and targets the monomers for ubiquitin-independent proteolytic destruction by the 26S proteasome.</text>
</comment>
<evidence type="ECO:0000256" key="5">
    <source>
        <dbReference type="ARBA" id="ARBA00022758"/>
    </source>
</evidence>
<dbReference type="InterPro" id="IPR038581">
    <property type="entry name" value="ODC_AZ_sf"/>
</dbReference>
<dbReference type="GO" id="GO:0005634">
    <property type="term" value="C:nucleus"/>
    <property type="evidence" value="ECO:0007669"/>
    <property type="project" value="TreeGrafter"/>
</dbReference>
<dbReference type="Pfam" id="PF02100">
    <property type="entry name" value="ODC_AZ"/>
    <property type="match status" value="1"/>
</dbReference>
<organism evidence="7 8">
    <name type="scientific">Meripilus lineatus</name>
    <dbReference type="NCBI Taxonomy" id="2056292"/>
    <lineage>
        <taxon>Eukaryota</taxon>
        <taxon>Fungi</taxon>
        <taxon>Dikarya</taxon>
        <taxon>Basidiomycota</taxon>
        <taxon>Agaricomycotina</taxon>
        <taxon>Agaricomycetes</taxon>
        <taxon>Polyporales</taxon>
        <taxon>Meripilaceae</taxon>
        <taxon>Meripilus</taxon>
    </lineage>
</organism>
<dbReference type="GO" id="GO:0075523">
    <property type="term" value="P:viral translational frameshifting"/>
    <property type="evidence" value="ECO:0007669"/>
    <property type="project" value="UniProtKB-KW"/>
</dbReference>
<keyword evidence="5" id="KW-0688">Ribosomal frameshifting</keyword>
<name>A0AAD5YFJ8_9APHY</name>
<evidence type="ECO:0000256" key="6">
    <source>
        <dbReference type="SAM" id="MobiDB-lite"/>
    </source>
</evidence>
<dbReference type="InterPro" id="IPR016181">
    <property type="entry name" value="Acyl_CoA_acyltransferase"/>
</dbReference>
<accession>A0AAD5YFJ8</accession>
<gene>
    <name evidence="7" type="ORF">NLI96_g3554</name>
</gene>
<sequence length="287" mass="30462">MINPSKQPSSICPTNGRQTVGDGAFYSDMTPSVLAVAHMQGSGSIGAFDIPSAKCPPDRGSSDWVTDSLAPAFPSSPSSDRSSTLSSFGTEKFPDSIDYPPTPPPEDAYDAERPMPLSYTTTAPRDIIRNTRVHDLLTPPLTPDDASEVGSSMSSIGDAKKNAALDFLSTLFPRNAFGALPFAKSVSITSPEIGAVFEGVVLELPDKPKTFYVDGKSAAHVNLRESIVALLDLADEQLECNALVIALERSSPLLGDLLHSLMYVGGSVVTQPPFQVDPTYVLVGMEI</sequence>
<evidence type="ECO:0000256" key="3">
    <source>
        <dbReference type="ARBA" id="ARBA00011486"/>
    </source>
</evidence>
<dbReference type="GO" id="GO:0005737">
    <property type="term" value="C:cytoplasm"/>
    <property type="evidence" value="ECO:0007669"/>
    <property type="project" value="TreeGrafter"/>
</dbReference>
<evidence type="ECO:0000313" key="7">
    <source>
        <dbReference type="EMBL" id="KAJ3487403.1"/>
    </source>
</evidence>
<protein>
    <recommendedName>
        <fullName evidence="4">Ornithine decarboxylase antizyme</fullName>
    </recommendedName>
</protein>
<dbReference type="InterPro" id="IPR002993">
    <property type="entry name" value="ODC_AZ"/>
</dbReference>
<dbReference type="AlphaFoldDB" id="A0AAD5YFJ8"/>
<dbReference type="EMBL" id="JANAWD010000093">
    <property type="protein sequence ID" value="KAJ3487403.1"/>
    <property type="molecule type" value="Genomic_DNA"/>
</dbReference>
<dbReference type="Gene3D" id="3.40.630.60">
    <property type="match status" value="1"/>
</dbReference>
<dbReference type="Proteomes" id="UP001212997">
    <property type="component" value="Unassembled WGS sequence"/>
</dbReference>